<dbReference type="InterPro" id="IPR006283">
    <property type="entry name" value="ThiL-like"/>
</dbReference>
<dbReference type="Gene3D" id="3.30.1330.10">
    <property type="entry name" value="PurM-like, N-terminal domain"/>
    <property type="match status" value="1"/>
</dbReference>
<organism evidence="2">
    <name type="scientific">hydrothermal vent metagenome</name>
    <dbReference type="NCBI Taxonomy" id="652676"/>
    <lineage>
        <taxon>unclassified sequences</taxon>
        <taxon>metagenomes</taxon>
        <taxon>ecological metagenomes</taxon>
    </lineage>
</organism>
<feature type="domain" description="PurM-like N-terminal" evidence="1">
    <location>
        <begin position="17"/>
        <end position="120"/>
    </location>
</feature>
<dbReference type="PANTHER" id="PTHR30270">
    <property type="entry name" value="THIAMINE-MONOPHOSPHATE KINASE"/>
    <property type="match status" value="1"/>
</dbReference>
<dbReference type="SUPFAM" id="SSF55326">
    <property type="entry name" value="PurM N-terminal domain-like"/>
    <property type="match status" value="1"/>
</dbReference>
<evidence type="ECO:0000313" key="2">
    <source>
        <dbReference type="EMBL" id="SFV57964.1"/>
    </source>
</evidence>
<dbReference type="HAMAP" id="MF_02128">
    <property type="entry name" value="TMP_kinase"/>
    <property type="match status" value="1"/>
</dbReference>
<proteinExistence type="inferred from homology"/>
<protein>
    <submittedName>
        <fullName evidence="2">Thiamine-monophosphate kinase</fullName>
        <ecNumber evidence="2">2.7.4.16</ecNumber>
    </submittedName>
</protein>
<keyword evidence="2" id="KW-0808">Transferase</keyword>
<reference evidence="2" key="1">
    <citation type="submission" date="2016-10" db="EMBL/GenBank/DDBJ databases">
        <authorList>
            <person name="de Groot N.N."/>
        </authorList>
    </citation>
    <scope>NUCLEOTIDE SEQUENCE</scope>
</reference>
<dbReference type="EMBL" id="FPHC01000045">
    <property type="protein sequence ID" value="SFV57964.1"/>
    <property type="molecule type" value="Genomic_DNA"/>
</dbReference>
<dbReference type="PANTHER" id="PTHR30270:SF0">
    <property type="entry name" value="THIAMINE-MONOPHOSPHATE KINASE"/>
    <property type="match status" value="1"/>
</dbReference>
<dbReference type="EC" id="2.7.4.16" evidence="2"/>
<dbReference type="AlphaFoldDB" id="A0A1W1BWW3"/>
<dbReference type="InterPro" id="IPR016188">
    <property type="entry name" value="PurM-like_N"/>
</dbReference>
<dbReference type="CDD" id="cd02194">
    <property type="entry name" value="ThiL"/>
    <property type="match status" value="1"/>
</dbReference>
<dbReference type="Pfam" id="PF00586">
    <property type="entry name" value="AIRS"/>
    <property type="match status" value="1"/>
</dbReference>
<sequence length="272" mass="30564">MDKENFLITQLNSKYIGDDGAVIDDMIYSMDAFFEGVHFKREWMSMSQIARKAMLVNISDAVAMNASPKYALTTVAIPYDMSEDEIVELTKGLQDTADEFGFEIIGGDTIGGNSLNISITLISQSDAPLYRKNLRVDDILLYTGELGESKRDLDRLFAGKKIKESSKFYEPILRGEFISKARRYLRVGMDISDGLYCDTNKLLEYNSLGFESLAHIPEEIGMSGEEYEMLIAVSPENLDSVMEIAKGLNVPLTIFGKASDNQERYPCHSHHF</sequence>
<name>A0A1W1BWW3_9ZZZZ</name>
<dbReference type="GO" id="GO:0009228">
    <property type="term" value="P:thiamine biosynthetic process"/>
    <property type="evidence" value="ECO:0007669"/>
    <property type="project" value="InterPro"/>
</dbReference>
<gene>
    <name evidence="2" type="ORF">MNB_SV-6-151</name>
</gene>
<evidence type="ECO:0000259" key="1">
    <source>
        <dbReference type="Pfam" id="PF00586"/>
    </source>
</evidence>
<dbReference type="InterPro" id="IPR036676">
    <property type="entry name" value="PurM-like_C_sf"/>
</dbReference>
<dbReference type="Gene3D" id="3.90.650.10">
    <property type="entry name" value="PurM-like C-terminal domain"/>
    <property type="match status" value="1"/>
</dbReference>
<keyword evidence="2" id="KW-0418">Kinase</keyword>
<dbReference type="SUPFAM" id="SSF56042">
    <property type="entry name" value="PurM C-terminal domain-like"/>
    <property type="match status" value="1"/>
</dbReference>
<dbReference type="GO" id="GO:0009030">
    <property type="term" value="F:thiamine-phosphate kinase activity"/>
    <property type="evidence" value="ECO:0007669"/>
    <property type="project" value="UniProtKB-EC"/>
</dbReference>
<accession>A0A1W1BWW3</accession>
<dbReference type="NCBIfam" id="NF004354">
    <property type="entry name" value="PRK05731.2-3"/>
    <property type="match status" value="1"/>
</dbReference>
<dbReference type="InterPro" id="IPR036921">
    <property type="entry name" value="PurM-like_N_sf"/>
</dbReference>